<dbReference type="PANTHER" id="PTHR43214">
    <property type="entry name" value="TWO-COMPONENT RESPONSE REGULATOR"/>
    <property type="match status" value="1"/>
</dbReference>
<dbReference type="SUPFAM" id="SSF46894">
    <property type="entry name" value="C-terminal effector domain of the bipartite response regulators"/>
    <property type="match status" value="1"/>
</dbReference>
<keyword evidence="1" id="KW-0238">DNA-binding</keyword>
<dbReference type="SMART" id="SM00448">
    <property type="entry name" value="REC"/>
    <property type="match status" value="1"/>
</dbReference>
<dbReference type="PANTHER" id="PTHR43214:SF44">
    <property type="entry name" value="TWO-COMPONENT RESPONSE REGULATOR"/>
    <property type="match status" value="1"/>
</dbReference>
<name>A0ABV7KTU4_9PROT</name>
<keyword evidence="2" id="KW-0597">Phosphoprotein</keyword>
<evidence type="ECO:0000256" key="1">
    <source>
        <dbReference type="ARBA" id="ARBA00023125"/>
    </source>
</evidence>
<dbReference type="InterPro" id="IPR000792">
    <property type="entry name" value="Tscrpt_reg_LuxR_C"/>
</dbReference>
<protein>
    <submittedName>
        <fullName evidence="4">Response regulator transcription factor</fullName>
    </submittedName>
</protein>
<proteinExistence type="predicted"/>
<gene>
    <name evidence="4" type="ORF">ACFOGJ_00925</name>
</gene>
<dbReference type="Pfam" id="PF08281">
    <property type="entry name" value="Sigma70_r4_2"/>
    <property type="match status" value="1"/>
</dbReference>
<dbReference type="InterPro" id="IPR011006">
    <property type="entry name" value="CheY-like_superfamily"/>
</dbReference>
<evidence type="ECO:0000256" key="2">
    <source>
        <dbReference type="PROSITE-ProRule" id="PRU00169"/>
    </source>
</evidence>
<dbReference type="Pfam" id="PF00072">
    <property type="entry name" value="Response_reg"/>
    <property type="match status" value="1"/>
</dbReference>
<dbReference type="InterPro" id="IPR016032">
    <property type="entry name" value="Sig_transdc_resp-reg_C-effctor"/>
</dbReference>
<comment type="caution">
    <text evidence="4">The sequence shown here is derived from an EMBL/GenBank/DDBJ whole genome shotgun (WGS) entry which is preliminary data.</text>
</comment>
<dbReference type="Gene3D" id="3.40.50.2300">
    <property type="match status" value="1"/>
</dbReference>
<dbReference type="RefSeq" id="WP_379897505.1">
    <property type="nucleotide sequence ID" value="NZ_JBHRTR010000004.1"/>
</dbReference>
<sequence length="205" mass="22055">MSGTGVLVVVDDNEAVRATVAMLGGSVGLDVVEFASVRQMDEGLPRDVRGCLLLDMRLPGLSGIPAIHHVASNYPGLVIMVFSGHADARTVVRALRAGAVDFFDKPFSNQELLEAVQAAIAGQAEAPWHGRPAVTADLSVLMRTLTRKQRTIVEMYRAGLGERTIAAKLDLHPRSVQRHLQNAVERLGVPEETLRGMQDGDAEGQ</sequence>
<evidence type="ECO:0000313" key="5">
    <source>
        <dbReference type="Proteomes" id="UP001595528"/>
    </source>
</evidence>
<feature type="domain" description="Response regulatory" evidence="3">
    <location>
        <begin position="6"/>
        <end position="120"/>
    </location>
</feature>
<dbReference type="InterPro" id="IPR036388">
    <property type="entry name" value="WH-like_DNA-bd_sf"/>
</dbReference>
<dbReference type="InterPro" id="IPR013249">
    <property type="entry name" value="RNA_pol_sigma70_r4_t2"/>
</dbReference>
<evidence type="ECO:0000313" key="4">
    <source>
        <dbReference type="EMBL" id="MFC3225773.1"/>
    </source>
</evidence>
<keyword evidence="5" id="KW-1185">Reference proteome</keyword>
<dbReference type="InterPro" id="IPR001789">
    <property type="entry name" value="Sig_transdc_resp-reg_receiver"/>
</dbReference>
<feature type="modified residue" description="4-aspartylphosphate" evidence="2">
    <location>
        <position position="55"/>
    </location>
</feature>
<dbReference type="Proteomes" id="UP001595528">
    <property type="component" value="Unassembled WGS sequence"/>
</dbReference>
<dbReference type="Gene3D" id="1.10.10.10">
    <property type="entry name" value="Winged helix-like DNA-binding domain superfamily/Winged helix DNA-binding domain"/>
    <property type="match status" value="1"/>
</dbReference>
<organism evidence="4 5">
    <name type="scientific">Marinibaculum pumilum</name>
    <dbReference type="NCBI Taxonomy" id="1766165"/>
    <lineage>
        <taxon>Bacteria</taxon>
        <taxon>Pseudomonadati</taxon>
        <taxon>Pseudomonadota</taxon>
        <taxon>Alphaproteobacteria</taxon>
        <taxon>Rhodospirillales</taxon>
        <taxon>Rhodospirillaceae</taxon>
        <taxon>Marinibaculum</taxon>
    </lineage>
</organism>
<dbReference type="PROSITE" id="PS50110">
    <property type="entry name" value="RESPONSE_REGULATORY"/>
    <property type="match status" value="1"/>
</dbReference>
<evidence type="ECO:0000259" key="3">
    <source>
        <dbReference type="PROSITE" id="PS50110"/>
    </source>
</evidence>
<dbReference type="SUPFAM" id="SSF52172">
    <property type="entry name" value="CheY-like"/>
    <property type="match status" value="1"/>
</dbReference>
<dbReference type="InterPro" id="IPR039420">
    <property type="entry name" value="WalR-like"/>
</dbReference>
<accession>A0ABV7KTU4</accession>
<dbReference type="EMBL" id="JBHRTR010000004">
    <property type="protein sequence ID" value="MFC3225773.1"/>
    <property type="molecule type" value="Genomic_DNA"/>
</dbReference>
<reference evidence="5" key="1">
    <citation type="journal article" date="2019" name="Int. J. Syst. Evol. Microbiol.">
        <title>The Global Catalogue of Microorganisms (GCM) 10K type strain sequencing project: providing services to taxonomists for standard genome sequencing and annotation.</title>
        <authorList>
            <consortium name="The Broad Institute Genomics Platform"/>
            <consortium name="The Broad Institute Genome Sequencing Center for Infectious Disease"/>
            <person name="Wu L."/>
            <person name="Ma J."/>
        </authorList>
    </citation>
    <scope>NUCLEOTIDE SEQUENCE [LARGE SCALE GENOMIC DNA]</scope>
    <source>
        <strain evidence="5">KCTC 42964</strain>
    </source>
</reference>
<dbReference type="SMART" id="SM00421">
    <property type="entry name" value="HTH_LUXR"/>
    <property type="match status" value="1"/>
</dbReference>